<evidence type="ECO:0000256" key="2">
    <source>
        <dbReference type="ARBA" id="ARBA00022801"/>
    </source>
</evidence>
<comment type="caution">
    <text evidence="5">The sequence shown here is derived from an EMBL/GenBank/DDBJ whole genome shotgun (WGS) entry which is preliminary data.</text>
</comment>
<evidence type="ECO:0000313" key="5">
    <source>
        <dbReference type="EMBL" id="TWU37110.1"/>
    </source>
</evidence>
<evidence type="ECO:0000256" key="1">
    <source>
        <dbReference type="ARBA" id="ARBA00019232"/>
    </source>
</evidence>
<dbReference type="CDD" id="cd06530">
    <property type="entry name" value="S26_SPase_I"/>
    <property type="match status" value="1"/>
</dbReference>
<dbReference type="GO" id="GO:0004252">
    <property type="term" value="F:serine-type endopeptidase activity"/>
    <property type="evidence" value="ECO:0007669"/>
    <property type="project" value="InterPro"/>
</dbReference>
<keyword evidence="2" id="KW-0378">Hydrolase</keyword>
<dbReference type="PROSITE" id="PS00761">
    <property type="entry name" value="SPASE_I_3"/>
    <property type="match status" value="1"/>
</dbReference>
<dbReference type="InterPro" id="IPR036286">
    <property type="entry name" value="LexA/Signal_pep-like_sf"/>
</dbReference>
<evidence type="ECO:0000259" key="4">
    <source>
        <dbReference type="Pfam" id="PF10502"/>
    </source>
</evidence>
<feature type="domain" description="Peptidase S26" evidence="4">
    <location>
        <begin position="311"/>
        <end position="345"/>
    </location>
</feature>
<dbReference type="EMBL" id="SJPV01000005">
    <property type="protein sequence ID" value="TWU37110.1"/>
    <property type="molecule type" value="Genomic_DNA"/>
</dbReference>
<reference evidence="5 6" key="1">
    <citation type="submission" date="2019-02" db="EMBL/GenBank/DDBJ databases">
        <title>Deep-cultivation of Planctomycetes and their phenomic and genomic characterization uncovers novel biology.</title>
        <authorList>
            <person name="Wiegand S."/>
            <person name="Jogler M."/>
            <person name="Boedeker C."/>
            <person name="Pinto D."/>
            <person name="Vollmers J."/>
            <person name="Rivas-Marin E."/>
            <person name="Kohn T."/>
            <person name="Peeters S.H."/>
            <person name="Heuer A."/>
            <person name="Rast P."/>
            <person name="Oberbeckmann S."/>
            <person name="Bunk B."/>
            <person name="Jeske O."/>
            <person name="Meyerdierks A."/>
            <person name="Storesund J.E."/>
            <person name="Kallscheuer N."/>
            <person name="Luecker S."/>
            <person name="Lage O.M."/>
            <person name="Pohl T."/>
            <person name="Merkel B.J."/>
            <person name="Hornburger P."/>
            <person name="Mueller R.-W."/>
            <person name="Bruemmer F."/>
            <person name="Labrenz M."/>
            <person name="Spormann A.M."/>
            <person name="Op Den Camp H."/>
            <person name="Overmann J."/>
            <person name="Amann R."/>
            <person name="Jetten M.S.M."/>
            <person name="Mascher T."/>
            <person name="Medema M.H."/>
            <person name="Devos D.P."/>
            <person name="Kaster A.-K."/>
            <person name="Ovreas L."/>
            <person name="Rohde M."/>
            <person name="Galperin M.Y."/>
            <person name="Jogler C."/>
        </authorList>
    </citation>
    <scope>NUCLEOTIDE SEQUENCE [LARGE SCALE GENOMIC DNA]</scope>
    <source>
        <strain evidence="5 6">Poly41</strain>
    </source>
</reference>
<dbReference type="InterPro" id="IPR019533">
    <property type="entry name" value="Peptidase_S26"/>
</dbReference>
<dbReference type="GO" id="GO:0006465">
    <property type="term" value="P:signal peptide processing"/>
    <property type="evidence" value="ECO:0007669"/>
    <property type="project" value="InterPro"/>
</dbReference>
<dbReference type="Proteomes" id="UP000319143">
    <property type="component" value="Unassembled WGS sequence"/>
</dbReference>
<proteinExistence type="predicted"/>
<accession>A0A5C6DJV1</accession>
<dbReference type="GO" id="GO:0016020">
    <property type="term" value="C:membrane"/>
    <property type="evidence" value="ECO:0007669"/>
    <property type="project" value="InterPro"/>
</dbReference>
<evidence type="ECO:0000313" key="6">
    <source>
        <dbReference type="Proteomes" id="UP000319143"/>
    </source>
</evidence>
<gene>
    <name evidence="5" type="ORF">Poly41_32370</name>
</gene>
<dbReference type="SUPFAM" id="SSF51306">
    <property type="entry name" value="LexA/Signal peptidase"/>
    <property type="match status" value="1"/>
</dbReference>
<evidence type="ECO:0000256" key="3">
    <source>
        <dbReference type="ARBA" id="ARBA00029906"/>
    </source>
</evidence>
<protein>
    <recommendedName>
        <fullName evidence="1">Signal peptidase I</fullName>
    </recommendedName>
    <alternativeName>
        <fullName evidence="3">Leader peptidase I</fullName>
    </alternativeName>
</protein>
<keyword evidence="6" id="KW-1185">Reference proteome</keyword>
<dbReference type="Gene3D" id="2.10.109.10">
    <property type="entry name" value="Umud Fragment, subunit A"/>
    <property type="match status" value="1"/>
</dbReference>
<organism evidence="5 6">
    <name type="scientific">Novipirellula artificiosorum</name>
    <dbReference type="NCBI Taxonomy" id="2528016"/>
    <lineage>
        <taxon>Bacteria</taxon>
        <taxon>Pseudomonadati</taxon>
        <taxon>Planctomycetota</taxon>
        <taxon>Planctomycetia</taxon>
        <taxon>Pirellulales</taxon>
        <taxon>Pirellulaceae</taxon>
        <taxon>Novipirellula</taxon>
    </lineage>
</organism>
<dbReference type="PRINTS" id="PR00727">
    <property type="entry name" value="LEADERPTASE"/>
</dbReference>
<dbReference type="AlphaFoldDB" id="A0A5C6DJV1"/>
<name>A0A5C6DJV1_9BACT</name>
<dbReference type="Pfam" id="PF10502">
    <property type="entry name" value="Peptidase_S26"/>
    <property type="match status" value="1"/>
</dbReference>
<dbReference type="InterPro" id="IPR019758">
    <property type="entry name" value="Pept_S26A_signal_pept_1_CS"/>
</dbReference>
<sequence>MYPALVCSHRRIPCPHCGAVAPVPVSLPTTSSACWHCGDALDVAQLLAGSAQPRAILVPANLVHVEPVGWTRPATDGVTVGDLVALLIDGRLRVKRILATPDDTVTVDRLRLRVNGRRLEDVMADLGTETQTMIPVDHDPLRTESRWKPHHDTTSWIRRSQNWHTDSANDDSWLVYHHRAVYDQSQSSAVFDDYPINLHVTRQMAPIDRLALRLCFPETEDTAGENTVSVRVAFWTPRGTQEVSVAVPRNRSTTIRCYDATEPSQLVLTPETPIGISTSNSTATFSDLSVMRFVEYRLNRRDDRIPYPMRLGANQYFVVGDNVPVSIDSRQFGAISADQIVGKVTRLP</sequence>
<dbReference type="InterPro" id="IPR000223">
    <property type="entry name" value="Pept_S26A_signal_pept_1"/>
</dbReference>